<reference evidence="2 3" key="1">
    <citation type="journal article" date="2012" name="PLoS ONE">
        <title>Gene Repertoire Evolution of Streptococcus pyogenes Inferred from Phylogenomic Analysis with Streptococcus canis and Streptococcus dysgalactiae.</title>
        <authorList>
            <person name="Lefebure T."/>
            <person name="Richards V.P."/>
            <person name="Lang P."/>
            <person name="Pavinski-Bitar P."/>
            <person name="Stanhope M.J."/>
        </authorList>
    </citation>
    <scope>NUCLEOTIDE SEQUENCE [LARGE SCALE GENOMIC DNA]</scope>
    <source>
        <strain evidence="2 3">FSL Z3-227</strain>
    </source>
</reference>
<comment type="caution">
    <text evidence="2">The sequence shown here is derived from an EMBL/GenBank/DDBJ whole genome shotgun (WGS) entry which is preliminary data.</text>
</comment>
<keyword evidence="1" id="KW-1133">Transmembrane helix</keyword>
<keyword evidence="1" id="KW-0472">Membrane</keyword>
<proteinExistence type="predicted"/>
<evidence type="ECO:0000313" key="3">
    <source>
        <dbReference type="Proteomes" id="UP000004423"/>
    </source>
</evidence>
<organism evidence="2 3">
    <name type="scientific">Streptococcus canis FSL Z3-227</name>
    <dbReference type="NCBI Taxonomy" id="482234"/>
    <lineage>
        <taxon>Bacteria</taxon>
        <taxon>Bacillati</taxon>
        <taxon>Bacillota</taxon>
        <taxon>Bacilli</taxon>
        <taxon>Lactobacillales</taxon>
        <taxon>Streptococcaceae</taxon>
        <taxon>Streptococcus</taxon>
    </lineage>
</organism>
<dbReference type="AlphaFoldDB" id="A0AAV3FV08"/>
<evidence type="ECO:0000313" key="2">
    <source>
        <dbReference type="EMBL" id="EIQ82769.1"/>
    </source>
</evidence>
<protein>
    <submittedName>
        <fullName evidence="2">Uncharacterized protein</fullName>
    </submittedName>
</protein>
<gene>
    <name evidence="2" type="ORF">SCAZ3_10420</name>
</gene>
<name>A0AAV3FV08_STRCB</name>
<feature type="transmembrane region" description="Helical" evidence="1">
    <location>
        <begin position="97"/>
        <end position="114"/>
    </location>
</feature>
<dbReference type="EMBL" id="AIDX01000001">
    <property type="protein sequence ID" value="EIQ82769.1"/>
    <property type="molecule type" value="Genomic_DNA"/>
</dbReference>
<sequence>MSKRVYKGSLLAQKILNKKLEKTILKEDLLRQINPHYRRLEIVQLLSIIFGGFIIFHFFCLVVLTVLLVLLSKLYTHFSLSAEFACSNPLEMIWLNYWPLHVVTGVLLACCLYLDEAMTDKMKELKKTVDDKQLMKDYLVWEEELE</sequence>
<feature type="transmembrane region" description="Helical" evidence="1">
    <location>
        <begin position="45"/>
        <end position="71"/>
    </location>
</feature>
<dbReference type="Proteomes" id="UP000004423">
    <property type="component" value="Unassembled WGS sequence"/>
</dbReference>
<evidence type="ECO:0000256" key="1">
    <source>
        <dbReference type="SAM" id="Phobius"/>
    </source>
</evidence>
<keyword evidence="1" id="KW-0812">Transmembrane</keyword>
<dbReference type="RefSeq" id="WP_000044821.1">
    <property type="nucleotide sequence ID" value="NZ_AIDX01000001.2"/>
</dbReference>
<accession>A0AAV3FV08</accession>